<protein>
    <submittedName>
        <fullName evidence="2">GNAT family N-acetyltransferase</fullName>
    </submittedName>
</protein>
<dbReference type="Gene3D" id="3.40.630.30">
    <property type="match status" value="1"/>
</dbReference>
<dbReference type="AlphaFoldDB" id="A0A8J6Q0M7"/>
<organism evidence="2 3">
    <name type="scientific">Aestuariibaculum sediminum</name>
    <dbReference type="NCBI Taxonomy" id="2770637"/>
    <lineage>
        <taxon>Bacteria</taxon>
        <taxon>Pseudomonadati</taxon>
        <taxon>Bacteroidota</taxon>
        <taxon>Flavobacteriia</taxon>
        <taxon>Flavobacteriales</taxon>
        <taxon>Flavobacteriaceae</taxon>
    </lineage>
</organism>
<comment type="caution">
    <text evidence="2">The sequence shown here is derived from an EMBL/GenBank/DDBJ whole genome shotgun (WGS) entry which is preliminary data.</text>
</comment>
<dbReference type="RefSeq" id="WP_188228432.1">
    <property type="nucleotide sequence ID" value="NZ_JACVXB010000001.1"/>
</dbReference>
<proteinExistence type="predicted"/>
<name>A0A8J6Q0M7_9FLAO</name>
<dbReference type="EMBL" id="JACVXB010000001">
    <property type="protein sequence ID" value="MBD0830621.1"/>
    <property type="molecule type" value="Genomic_DNA"/>
</dbReference>
<dbReference type="InterPro" id="IPR000182">
    <property type="entry name" value="GNAT_dom"/>
</dbReference>
<evidence type="ECO:0000313" key="2">
    <source>
        <dbReference type="EMBL" id="MBD0830621.1"/>
    </source>
</evidence>
<accession>A0A8J6Q0M7</accession>
<evidence type="ECO:0000313" key="3">
    <source>
        <dbReference type="Proteomes" id="UP000600588"/>
    </source>
</evidence>
<dbReference type="Proteomes" id="UP000600588">
    <property type="component" value="Unassembled WGS sequence"/>
</dbReference>
<dbReference type="GO" id="GO:0016747">
    <property type="term" value="F:acyltransferase activity, transferring groups other than amino-acyl groups"/>
    <property type="evidence" value="ECO:0007669"/>
    <property type="project" value="InterPro"/>
</dbReference>
<dbReference type="InterPro" id="IPR016181">
    <property type="entry name" value="Acyl_CoA_acyltransferase"/>
</dbReference>
<dbReference type="CDD" id="cd04301">
    <property type="entry name" value="NAT_SF"/>
    <property type="match status" value="1"/>
</dbReference>
<keyword evidence="3" id="KW-1185">Reference proteome</keyword>
<feature type="domain" description="N-acetyltransferase" evidence="1">
    <location>
        <begin position="3"/>
        <end position="167"/>
    </location>
</feature>
<reference evidence="2 3" key="1">
    <citation type="submission" date="2020-09" db="EMBL/GenBank/DDBJ databases">
        <title>TT11 complete genome.</title>
        <authorList>
            <person name="Wu Z."/>
        </authorList>
    </citation>
    <scope>NUCLEOTIDE SEQUENCE [LARGE SCALE GENOMIC DNA]</scope>
    <source>
        <strain evidence="2 3">TT11</strain>
    </source>
</reference>
<sequence length="167" mass="19358">MALTFHQISIDELHTVLNLFKEAAEHIAKMNINHWQYWKNPPAEKLKWVQDGILNNEFFFIKNPETLTIGMVRILNNDKLYWGEQTKPALYVHSLVVKTEFNGSGLGKTIIKHIEGRAKQENINCLRLDADAKNPKLCTYYEQLGFKHVGVVTLPLSTYNLYEKDIE</sequence>
<evidence type="ECO:0000259" key="1">
    <source>
        <dbReference type="PROSITE" id="PS51186"/>
    </source>
</evidence>
<gene>
    <name evidence="2" type="ORF">ICJ83_00610</name>
</gene>
<dbReference type="SUPFAM" id="SSF55729">
    <property type="entry name" value="Acyl-CoA N-acyltransferases (Nat)"/>
    <property type="match status" value="1"/>
</dbReference>
<dbReference type="PROSITE" id="PS51186">
    <property type="entry name" value="GNAT"/>
    <property type="match status" value="1"/>
</dbReference>
<dbReference type="Pfam" id="PF00583">
    <property type="entry name" value="Acetyltransf_1"/>
    <property type="match status" value="1"/>
</dbReference>